<sequence length="449" mass="51869">MMLMKKFNISFTPIIFFAATLLLLSSTNVFAQDKDDSDGEMFIEAKPRNKNGIFKGNDEISYKLNIKSTYKDKQEGKFKYVITTDEGKPVFKDSSDFSIGAGSSKSLNVKVNTKNAGFYHIDFMFNLSAYDDTVRKVFGLNPESITSQLHKPADFDSFWLQTRQQLADVKPQYKVLERKDLSTKYKKVYLVEMKSYDNLLIRGWLVIPTDGRKFPVHYRVPGYVVELKPNMDNDDYIAFDINVRGNGNSKDVVHINTDNYNVTNIEDKNKYIYRGVYMDCLRGLDFLYSHSNLGIDTSKIYVEGGSQGGALAVVTAALDKRVKVLTMQVPLFADIRDNYNISASYKEQVVPFKMFRRYKASRAEFTWDKFFENFDYYDPQNFAPMVKCPVLMGIGLLDQFCPPRCSMSLYNHLGTTNKEWVSVPNSTHEVDLNYFMFQNLWIREKFRIP</sequence>
<feature type="active site" description="Nucleophile" evidence="1">
    <location>
        <position position="306"/>
    </location>
</feature>
<name>A0A5C1HUK8_9SPHI</name>
<dbReference type="Pfam" id="PF05448">
    <property type="entry name" value="AXE1"/>
    <property type="match status" value="1"/>
</dbReference>
<organism evidence="5 6">
    <name type="scientific">Mucilaginibacter rubeus</name>
    <dbReference type="NCBI Taxonomy" id="2027860"/>
    <lineage>
        <taxon>Bacteria</taxon>
        <taxon>Pseudomonadati</taxon>
        <taxon>Bacteroidota</taxon>
        <taxon>Sphingobacteriia</taxon>
        <taxon>Sphingobacteriales</taxon>
        <taxon>Sphingobacteriaceae</taxon>
        <taxon>Mucilaginibacter</taxon>
    </lineage>
</organism>
<keyword evidence="3" id="KW-0732">Signal</keyword>
<evidence type="ECO:0000259" key="4">
    <source>
        <dbReference type="Pfam" id="PF05448"/>
    </source>
</evidence>
<feature type="domain" description="Acetyl xylan esterase" evidence="4">
    <location>
        <begin position="148"/>
        <end position="434"/>
    </location>
</feature>
<dbReference type="EMBL" id="CP043450">
    <property type="protein sequence ID" value="QEM08730.1"/>
    <property type="molecule type" value="Genomic_DNA"/>
</dbReference>
<evidence type="ECO:0000256" key="3">
    <source>
        <dbReference type="SAM" id="SignalP"/>
    </source>
</evidence>
<dbReference type="AlphaFoldDB" id="A0A5C1HUK8"/>
<accession>A0A5C1HUK8</accession>
<dbReference type="InterPro" id="IPR008391">
    <property type="entry name" value="AXE1_dom"/>
</dbReference>
<protein>
    <submittedName>
        <fullName evidence="5">Prolyl oligopeptidase family serine peptidase</fullName>
    </submittedName>
</protein>
<dbReference type="InterPro" id="IPR039069">
    <property type="entry name" value="CE7"/>
</dbReference>
<dbReference type="PANTHER" id="PTHR40111:SF1">
    <property type="entry name" value="CEPHALOSPORIN-C DEACETYLASE"/>
    <property type="match status" value="1"/>
</dbReference>
<evidence type="ECO:0000256" key="1">
    <source>
        <dbReference type="PIRSR" id="PIRSR639069-1"/>
    </source>
</evidence>
<dbReference type="KEGG" id="mrub:DEO27_001420"/>
<dbReference type="PANTHER" id="PTHR40111">
    <property type="entry name" value="CEPHALOSPORIN-C DEACETYLASE"/>
    <property type="match status" value="1"/>
</dbReference>
<proteinExistence type="predicted"/>
<feature type="active site" description="Charge relay system" evidence="1">
    <location>
        <position position="428"/>
    </location>
</feature>
<keyword evidence="6" id="KW-1185">Reference proteome</keyword>
<feature type="binding site" evidence="2">
    <location>
        <position position="223"/>
    </location>
    <ligand>
        <name>substrate</name>
    </ligand>
</feature>
<dbReference type="SUPFAM" id="SSF53474">
    <property type="entry name" value="alpha/beta-Hydrolases"/>
    <property type="match status" value="1"/>
</dbReference>
<evidence type="ECO:0000256" key="2">
    <source>
        <dbReference type="PIRSR" id="PIRSR639069-2"/>
    </source>
</evidence>
<evidence type="ECO:0000313" key="5">
    <source>
        <dbReference type="EMBL" id="QEM08730.1"/>
    </source>
</evidence>
<feature type="chain" id="PRO_5023105136" evidence="3">
    <location>
        <begin position="32"/>
        <end position="449"/>
    </location>
</feature>
<dbReference type="Gene3D" id="3.40.50.1820">
    <property type="entry name" value="alpha/beta hydrolase"/>
    <property type="match status" value="1"/>
</dbReference>
<feature type="signal peptide" evidence="3">
    <location>
        <begin position="1"/>
        <end position="31"/>
    </location>
</feature>
<dbReference type="OrthoDB" id="3668964at2"/>
<dbReference type="InterPro" id="IPR029058">
    <property type="entry name" value="AB_hydrolase_fold"/>
</dbReference>
<gene>
    <name evidence="5" type="ORF">DEO27_001420</name>
</gene>
<dbReference type="Proteomes" id="UP000251402">
    <property type="component" value="Chromosome"/>
</dbReference>
<reference evidence="5" key="1">
    <citation type="submission" date="2019-08" db="EMBL/GenBank/DDBJ databases">
        <title>Comparative genome analysis confer to the adaptation heavy metal polluted environment.</title>
        <authorList>
            <person name="Li Y."/>
        </authorList>
    </citation>
    <scope>NUCLEOTIDE SEQUENCE [LARGE SCALE GENOMIC DNA]</scope>
    <source>
        <strain evidence="5">P1</strain>
    </source>
</reference>
<dbReference type="GO" id="GO:0052689">
    <property type="term" value="F:carboxylic ester hydrolase activity"/>
    <property type="evidence" value="ECO:0007669"/>
    <property type="project" value="TreeGrafter"/>
</dbReference>
<feature type="active site" description="Charge relay system" evidence="1">
    <location>
        <position position="398"/>
    </location>
</feature>
<evidence type="ECO:0000313" key="6">
    <source>
        <dbReference type="Proteomes" id="UP000251402"/>
    </source>
</evidence>
<dbReference type="GO" id="GO:0005976">
    <property type="term" value="P:polysaccharide metabolic process"/>
    <property type="evidence" value="ECO:0007669"/>
    <property type="project" value="TreeGrafter"/>
</dbReference>